<dbReference type="AlphaFoldDB" id="A0AAF3FFP8"/>
<proteinExistence type="predicted"/>
<dbReference type="Proteomes" id="UP000887575">
    <property type="component" value="Unassembled WGS sequence"/>
</dbReference>
<keyword evidence="3" id="KW-1185">Reference proteome</keyword>
<evidence type="ECO:0000313" key="4">
    <source>
        <dbReference type="WBParaSite" id="MBELARI_LOCUS5651"/>
    </source>
</evidence>
<dbReference type="WBParaSite" id="MBELARI_LOCUS5651">
    <property type="protein sequence ID" value="MBELARI_LOCUS5651"/>
    <property type="gene ID" value="MBELARI_LOCUS5651"/>
</dbReference>
<dbReference type="Pfam" id="PF24982">
    <property type="entry name" value="DUF7773"/>
    <property type="match status" value="1"/>
</dbReference>
<keyword evidence="1" id="KW-0732">Signal</keyword>
<dbReference type="InterPro" id="IPR056675">
    <property type="entry name" value="DUF7773"/>
</dbReference>
<sequence>MSRLPSRFHAIFHRLSLLIFPIFIGISQSLLCYDSSFPSPHSTQECGDGMMCYQEYYAIDRGDDRVDQYFERFCVAKRECGLRGFHGICTTFDTFDSAIKSTFEKYRLLTKGVNRTALAHSK</sequence>
<protein>
    <recommendedName>
        <fullName evidence="2">DUF7773 domain-containing protein</fullName>
    </recommendedName>
</protein>
<organism evidence="3 4">
    <name type="scientific">Mesorhabditis belari</name>
    <dbReference type="NCBI Taxonomy" id="2138241"/>
    <lineage>
        <taxon>Eukaryota</taxon>
        <taxon>Metazoa</taxon>
        <taxon>Ecdysozoa</taxon>
        <taxon>Nematoda</taxon>
        <taxon>Chromadorea</taxon>
        <taxon>Rhabditida</taxon>
        <taxon>Rhabditina</taxon>
        <taxon>Rhabditomorpha</taxon>
        <taxon>Rhabditoidea</taxon>
        <taxon>Rhabditidae</taxon>
        <taxon>Mesorhabditinae</taxon>
        <taxon>Mesorhabditis</taxon>
    </lineage>
</organism>
<feature type="signal peptide" evidence="1">
    <location>
        <begin position="1"/>
        <end position="29"/>
    </location>
</feature>
<evidence type="ECO:0000313" key="3">
    <source>
        <dbReference type="Proteomes" id="UP000887575"/>
    </source>
</evidence>
<reference evidence="4" key="1">
    <citation type="submission" date="2024-02" db="UniProtKB">
        <authorList>
            <consortium name="WormBaseParasite"/>
        </authorList>
    </citation>
    <scope>IDENTIFICATION</scope>
</reference>
<feature type="chain" id="PRO_5042226177" description="DUF7773 domain-containing protein" evidence="1">
    <location>
        <begin position="30"/>
        <end position="122"/>
    </location>
</feature>
<evidence type="ECO:0000259" key="2">
    <source>
        <dbReference type="Pfam" id="PF24982"/>
    </source>
</evidence>
<name>A0AAF3FFP8_9BILA</name>
<accession>A0AAF3FFP8</accession>
<evidence type="ECO:0000256" key="1">
    <source>
        <dbReference type="SAM" id="SignalP"/>
    </source>
</evidence>
<feature type="domain" description="DUF7773" evidence="2">
    <location>
        <begin position="30"/>
        <end position="121"/>
    </location>
</feature>